<feature type="chain" id="PRO_5005535560" description="Kazal-like domain-containing protein" evidence="1">
    <location>
        <begin position="22"/>
        <end position="98"/>
    </location>
</feature>
<evidence type="ECO:0000313" key="2">
    <source>
        <dbReference type="EMBL" id="KNC24279.1"/>
    </source>
</evidence>
<proteinExistence type="predicted"/>
<keyword evidence="1" id="KW-0732">Signal</keyword>
<sequence>MLSLTRGIIFLLFALLYGVMADDPSNCVKFCPFDFKPICATIVNPEGSTLDCTFPNDCFLDIFTCAYGKKEMEQKPEICPAPPSECYDIVLGILTMLA</sequence>
<feature type="signal peptide" evidence="1">
    <location>
        <begin position="1"/>
        <end position="21"/>
    </location>
</feature>
<accession>A0A0L0BYC6</accession>
<dbReference type="Gene3D" id="3.30.60.30">
    <property type="match status" value="1"/>
</dbReference>
<reference evidence="2 3" key="1">
    <citation type="journal article" date="2015" name="Nat. Commun.">
        <title>Lucilia cuprina genome unlocks parasitic fly biology to underpin future interventions.</title>
        <authorList>
            <person name="Anstead C.A."/>
            <person name="Korhonen P.K."/>
            <person name="Young N.D."/>
            <person name="Hall R.S."/>
            <person name="Jex A.R."/>
            <person name="Murali S.C."/>
            <person name="Hughes D.S."/>
            <person name="Lee S.F."/>
            <person name="Perry T."/>
            <person name="Stroehlein A.J."/>
            <person name="Ansell B.R."/>
            <person name="Breugelmans B."/>
            <person name="Hofmann A."/>
            <person name="Qu J."/>
            <person name="Dugan S."/>
            <person name="Lee S.L."/>
            <person name="Chao H."/>
            <person name="Dinh H."/>
            <person name="Han Y."/>
            <person name="Doddapaneni H.V."/>
            <person name="Worley K.C."/>
            <person name="Muzny D.M."/>
            <person name="Ioannidis P."/>
            <person name="Waterhouse R.M."/>
            <person name="Zdobnov E.M."/>
            <person name="James P.J."/>
            <person name="Bagnall N.H."/>
            <person name="Kotze A.C."/>
            <person name="Gibbs R.A."/>
            <person name="Richards S."/>
            <person name="Batterham P."/>
            <person name="Gasser R.B."/>
        </authorList>
    </citation>
    <scope>NUCLEOTIDE SEQUENCE [LARGE SCALE GENOMIC DNA]</scope>
    <source>
        <strain evidence="2 3">LS</strain>
        <tissue evidence="2">Full body</tissue>
    </source>
</reference>
<dbReference type="SUPFAM" id="SSF100895">
    <property type="entry name" value="Kazal-type serine protease inhibitors"/>
    <property type="match status" value="1"/>
</dbReference>
<organism evidence="2 3">
    <name type="scientific">Lucilia cuprina</name>
    <name type="common">Green bottle fly</name>
    <name type="synonym">Australian sheep blowfly</name>
    <dbReference type="NCBI Taxonomy" id="7375"/>
    <lineage>
        <taxon>Eukaryota</taxon>
        <taxon>Metazoa</taxon>
        <taxon>Ecdysozoa</taxon>
        <taxon>Arthropoda</taxon>
        <taxon>Hexapoda</taxon>
        <taxon>Insecta</taxon>
        <taxon>Pterygota</taxon>
        <taxon>Neoptera</taxon>
        <taxon>Endopterygota</taxon>
        <taxon>Diptera</taxon>
        <taxon>Brachycera</taxon>
        <taxon>Muscomorpha</taxon>
        <taxon>Oestroidea</taxon>
        <taxon>Calliphoridae</taxon>
        <taxon>Luciliinae</taxon>
        <taxon>Lucilia</taxon>
    </lineage>
</organism>
<dbReference type="AlphaFoldDB" id="A0A0L0BYC6"/>
<dbReference type="InterPro" id="IPR036058">
    <property type="entry name" value="Kazal_dom_sf"/>
</dbReference>
<gene>
    <name evidence="2" type="ORF">FF38_02043</name>
</gene>
<keyword evidence="3" id="KW-1185">Reference proteome</keyword>
<dbReference type="OrthoDB" id="10344534at2759"/>
<protein>
    <recommendedName>
        <fullName evidence="4">Kazal-like domain-containing protein</fullName>
    </recommendedName>
</protein>
<dbReference type="Proteomes" id="UP000037069">
    <property type="component" value="Unassembled WGS sequence"/>
</dbReference>
<evidence type="ECO:0000256" key="1">
    <source>
        <dbReference type="SAM" id="SignalP"/>
    </source>
</evidence>
<name>A0A0L0BYC6_LUCCU</name>
<comment type="caution">
    <text evidence="2">The sequence shown here is derived from an EMBL/GenBank/DDBJ whole genome shotgun (WGS) entry which is preliminary data.</text>
</comment>
<evidence type="ECO:0008006" key="4">
    <source>
        <dbReference type="Google" id="ProtNLM"/>
    </source>
</evidence>
<evidence type="ECO:0000313" key="3">
    <source>
        <dbReference type="Proteomes" id="UP000037069"/>
    </source>
</evidence>
<dbReference type="EMBL" id="JRES01001246">
    <property type="protein sequence ID" value="KNC24279.1"/>
    <property type="molecule type" value="Genomic_DNA"/>
</dbReference>